<dbReference type="OrthoDB" id="127107at2"/>
<dbReference type="EMBL" id="CP036275">
    <property type="protein sequence ID" value="QDU36168.1"/>
    <property type="molecule type" value="Genomic_DNA"/>
</dbReference>
<dbReference type="PANTHER" id="PTHR35889">
    <property type="entry name" value="CYCLOINULO-OLIGOSACCHARIDE FRUCTANOTRANSFERASE-RELATED"/>
    <property type="match status" value="1"/>
</dbReference>
<evidence type="ECO:0000256" key="5">
    <source>
        <dbReference type="SAM" id="SignalP"/>
    </source>
</evidence>
<feature type="chain" id="PRO_5021806875" evidence="5">
    <location>
        <begin position="25"/>
        <end position="1016"/>
    </location>
</feature>
<keyword evidence="3 4" id="KW-0408">Iron</keyword>
<evidence type="ECO:0000256" key="1">
    <source>
        <dbReference type="ARBA" id="ARBA00022617"/>
    </source>
</evidence>
<evidence type="ECO:0000256" key="4">
    <source>
        <dbReference type="PROSITE-ProRule" id="PRU00433"/>
    </source>
</evidence>
<keyword evidence="5" id="KW-0732">Signal</keyword>
<proteinExistence type="predicted"/>
<organism evidence="7 8">
    <name type="scientific">Maioricimonas rarisocia</name>
    <dbReference type="NCBI Taxonomy" id="2528026"/>
    <lineage>
        <taxon>Bacteria</taxon>
        <taxon>Pseudomonadati</taxon>
        <taxon>Planctomycetota</taxon>
        <taxon>Planctomycetia</taxon>
        <taxon>Planctomycetales</taxon>
        <taxon>Planctomycetaceae</taxon>
        <taxon>Maioricimonas</taxon>
    </lineage>
</organism>
<dbReference type="PANTHER" id="PTHR35889:SF3">
    <property type="entry name" value="F-BOX DOMAIN-CONTAINING PROTEIN"/>
    <property type="match status" value="1"/>
</dbReference>
<sequence length="1016" mass="113635" precursor="true">MMRSLCLVLTVVLCAVCSHSAASAAVDFNRDVRPILSARCFKCHGPDESTRESGLRLDTPDGALAEADSGARAIVPGMPGASELIRRIESDDEYERMPPPETKQHLTPEEIRILREWVANGAGYDLHWAWVAPTRPDLPQVQATDWPRNGIDHFILARLEAEGLEPSPEADRYTLVRRVYLDLIGLPPSPAEADAFVNDTAPDAYEQLVDRLLASPRYGERWARPWLDLARYADTNGYEKDRPRSVWPYRDWVIDALNADMPFDQFTVEQIAGDMLPNPTRDQLVATGFHRNTMLNEEGGIDPLEFRFYSMVDRVGTTATTWLGLTLACAQCHTHKYDPIPHEEYYQFMAFLNNADEIKLEVPTEEQQQRRQELEDQIAALQAELAGRFPLPENADAAADPEALRRQHLEASFAKWLAAEQQQAVEWTVLEPSQMESNIARLETLPDGSILASGDTTKRDVYELTFAAPPAGVTAFRLEALPHDSLPAHGPGRTYYEGREGDFFLSEFVLNLDGQPQTFESATETHAKLAIGGGDANAALCIDGEPHTGWSASGNEGRASQAVFNLAKPLSAGDTISLTMIFERHYAAALGRFRISWTTDEGEVTAKTRPAAIEELLTRPDEQLSAEDRDLLLRHYLSVAPELEEARKQIDQLRSQIPEPATTLIFKERPADHPRPTYVHHRGEFLQPKDDVQPGPLGILHELPEGAPSNRLTFARWLIDPHNPLVGRVTVNRHWAALFGTGLVRTTEDFGYQGESPSHPELLDWLAVEFIRRGWSMKELHRLVVTSATYRQSSRVTPELQQRDPNNRLLARGPRTRLEAELIRDAMLQMAGLLSGKIGGPSVFPPQPASITTEGAYGKLQWKVSEGEDRYRRGLYTFAKRTAPYAMFTTFDAPSGEACVPRREVSNTPLQALTLLNDDVFMEAARHLGNEFAAAEGPRQDRLAELFRRCLIRPPADDELQQLQAFLTSQREHLRQHPQQAAKILGEESPADGASRAAWLLTARAILNLDETITKD</sequence>
<dbReference type="SUPFAM" id="SSF46626">
    <property type="entry name" value="Cytochrome c"/>
    <property type="match status" value="1"/>
</dbReference>
<keyword evidence="1 4" id="KW-0349">Heme</keyword>
<keyword evidence="8" id="KW-1185">Reference proteome</keyword>
<feature type="domain" description="Cytochrome c" evidence="6">
    <location>
        <begin position="19"/>
        <end position="216"/>
    </location>
</feature>
<dbReference type="RefSeq" id="WP_145366861.1">
    <property type="nucleotide sequence ID" value="NZ_CP036275.1"/>
</dbReference>
<keyword evidence="2 4" id="KW-0479">Metal-binding</keyword>
<dbReference type="GO" id="GO:0009055">
    <property type="term" value="F:electron transfer activity"/>
    <property type="evidence" value="ECO:0007669"/>
    <property type="project" value="InterPro"/>
</dbReference>
<dbReference type="Proteomes" id="UP000320496">
    <property type="component" value="Chromosome"/>
</dbReference>
<dbReference type="GO" id="GO:0020037">
    <property type="term" value="F:heme binding"/>
    <property type="evidence" value="ECO:0007669"/>
    <property type="project" value="InterPro"/>
</dbReference>
<accession>A0A517Z122</accession>
<protein>
    <submittedName>
        <fullName evidence="7">Planctomycete cytochrome C</fullName>
    </submittedName>
</protein>
<dbReference type="Pfam" id="PF07587">
    <property type="entry name" value="PSD1"/>
    <property type="match status" value="1"/>
</dbReference>
<gene>
    <name evidence="7" type="ORF">Mal4_04520</name>
</gene>
<dbReference type="InterPro" id="IPR011444">
    <property type="entry name" value="DUF1549"/>
</dbReference>
<dbReference type="GO" id="GO:0046872">
    <property type="term" value="F:metal ion binding"/>
    <property type="evidence" value="ECO:0007669"/>
    <property type="project" value="UniProtKB-KW"/>
</dbReference>
<dbReference type="Pfam" id="PF07583">
    <property type="entry name" value="PSCyt2"/>
    <property type="match status" value="1"/>
</dbReference>
<evidence type="ECO:0000313" key="7">
    <source>
        <dbReference type="EMBL" id="QDU36168.1"/>
    </source>
</evidence>
<dbReference type="Pfam" id="PF07635">
    <property type="entry name" value="PSCyt1"/>
    <property type="match status" value="1"/>
</dbReference>
<dbReference type="KEGG" id="mri:Mal4_04520"/>
<dbReference type="InterPro" id="IPR011429">
    <property type="entry name" value="Cyt_c_Planctomycete-type"/>
</dbReference>
<evidence type="ECO:0000313" key="8">
    <source>
        <dbReference type="Proteomes" id="UP000320496"/>
    </source>
</evidence>
<evidence type="ECO:0000256" key="2">
    <source>
        <dbReference type="ARBA" id="ARBA00022723"/>
    </source>
</evidence>
<feature type="signal peptide" evidence="5">
    <location>
        <begin position="1"/>
        <end position="24"/>
    </location>
</feature>
<evidence type="ECO:0000259" key="6">
    <source>
        <dbReference type="PROSITE" id="PS51007"/>
    </source>
</evidence>
<dbReference type="InterPro" id="IPR036909">
    <property type="entry name" value="Cyt_c-like_dom_sf"/>
</dbReference>
<dbReference type="InterPro" id="IPR009056">
    <property type="entry name" value="Cyt_c-like_dom"/>
</dbReference>
<name>A0A517Z122_9PLAN</name>
<reference evidence="7 8" key="1">
    <citation type="submission" date="2019-02" db="EMBL/GenBank/DDBJ databases">
        <title>Deep-cultivation of Planctomycetes and their phenomic and genomic characterization uncovers novel biology.</title>
        <authorList>
            <person name="Wiegand S."/>
            <person name="Jogler M."/>
            <person name="Boedeker C."/>
            <person name="Pinto D."/>
            <person name="Vollmers J."/>
            <person name="Rivas-Marin E."/>
            <person name="Kohn T."/>
            <person name="Peeters S.H."/>
            <person name="Heuer A."/>
            <person name="Rast P."/>
            <person name="Oberbeckmann S."/>
            <person name="Bunk B."/>
            <person name="Jeske O."/>
            <person name="Meyerdierks A."/>
            <person name="Storesund J.E."/>
            <person name="Kallscheuer N."/>
            <person name="Luecker S."/>
            <person name="Lage O.M."/>
            <person name="Pohl T."/>
            <person name="Merkel B.J."/>
            <person name="Hornburger P."/>
            <person name="Mueller R.-W."/>
            <person name="Bruemmer F."/>
            <person name="Labrenz M."/>
            <person name="Spormann A.M."/>
            <person name="Op den Camp H."/>
            <person name="Overmann J."/>
            <person name="Amann R."/>
            <person name="Jetten M.S.M."/>
            <person name="Mascher T."/>
            <person name="Medema M.H."/>
            <person name="Devos D.P."/>
            <person name="Kaster A.-K."/>
            <person name="Ovreas L."/>
            <person name="Rohde M."/>
            <person name="Galperin M.Y."/>
            <person name="Jogler C."/>
        </authorList>
    </citation>
    <scope>NUCLEOTIDE SEQUENCE [LARGE SCALE GENOMIC DNA]</scope>
    <source>
        <strain evidence="7 8">Mal4</strain>
    </source>
</reference>
<dbReference type="InterPro" id="IPR022655">
    <property type="entry name" value="DUF1553"/>
</dbReference>
<evidence type="ECO:0000256" key="3">
    <source>
        <dbReference type="ARBA" id="ARBA00023004"/>
    </source>
</evidence>
<dbReference type="AlphaFoldDB" id="A0A517Z122"/>
<dbReference type="PROSITE" id="PS51007">
    <property type="entry name" value="CYTC"/>
    <property type="match status" value="1"/>
</dbReference>